<dbReference type="AlphaFoldDB" id="A0A318NSL5"/>
<proteinExistence type="predicted"/>
<name>A0A318NSL5_9ACTN</name>
<sequence length="333" mass="35731">MTATVFSSVPLPTIGPGIGERTAAGAELGPPDRARLVERIAFWVDSPAMTALLGEFGGGQRLAGSLADRLRALEEFSATRWDYRKGQLERHQVVGETFTAPTDARIRSAARSLGLAGRVVPRNRRFDHVLVLGGGVRTMMARAHLAATILRQGVRATSVAGLGSLRPIPEQNVFAAQLGLGDVATEGDAVDEALRHAFGAAPATEQRSGTTETGQSWWVRSHRDVQPPVHVLAAPSNRPGQRANTADTLIGWAELLQPAPVGMRLLLVTTDIFVPFQHCDAVRLLSLRFGCDVETVGFDSDVNPWVPPAPTSAILQEVRSAIRSMQALYEALS</sequence>
<dbReference type="EMBL" id="PYBV01000002">
    <property type="protein sequence ID" value="PYC76193.1"/>
    <property type="molecule type" value="Genomic_DNA"/>
</dbReference>
<dbReference type="RefSeq" id="WP_110561792.1">
    <property type="nucleotide sequence ID" value="NZ_PYBV01000002.1"/>
</dbReference>
<reference evidence="1 2" key="1">
    <citation type="submission" date="2018-03" db="EMBL/GenBank/DDBJ databases">
        <title>Bioinformatic expansion and discovery of thiopeptide antibiotics.</title>
        <authorList>
            <person name="Schwalen C.J."/>
            <person name="Hudson G.A."/>
            <person name="Mitchell D.A."/>
        </authorList>
    </citation>
    <scope>NUCLEOTIDE SEQUENCE [LARGE SCALE GENOMIC DNA]</scope>
    <source>
        <strain evidence="1 2">NRRL 8041</strain>
    </source>
</reference>
<evidence type="ECO:0000313" key="1">
    <source>
        <dbReference type="EMBL" id="PYC76193.1"/>
    </source>
</evidence>
<protein>
    <submittedName>
        <fullName evidence="1">Uncharacterized protein</fullName>
    </submittedName>
</protein>
<organism evidence="1 2">
    <name type="scientific">Micromonospora arborensis</name>
    <dbReference type="NCBI Taxonomy" id="2116518"/>
    <lineage>
        <taxon>Bacteria</taxon>
        <taxon>Bacillati</taxon>
        <taxon>Actinomycetota</taxon>
        <taxon>Actinomycetes</taxon>
        <taxon>Micromonosporales</taxon>
        <taxon>Micromonosporaceae</taxon>
        <taxon>Micromonospora</taxon>
    </lineage>
</organism>
<dbReference type="OrthoDB" id="4683304at2"/>
<evidence type="ECO:0000313" key="2">
    <source>
        <dbReference type="Proteomes" id="UP000248333"/>
    </source>
</evidence>
<accession>A0A318NSL5</accession>
<dbReference type="Proteomes" id="UP000248333">
    <property type="component" value="Unassembled WGS sequence"/>
</dbReference>
<keyword evidence="2" id="KW-1185">Reference proteome</keyword>
<comment type="caution">
    <text evidence="1">The sequence shown here is derived from an EMBL/GenBank/DDBJ whole genome shotgun (WGS) entry which is preliminary data.</text>
</comment>
<gene>
    <name evidence="1" type="ORF">C7C45_01500</name>
</gene>